<protein>
    <submittedName>
        <fullName evidence="2">Ig-like domain-containing protein</fullName>
    </submittedName>
</protein>
<reference evidence="2" key="1">
    <citation type="submission" date="2017-02" db="UniProtKB">
        <authorList>
            <consortium name="WormBaseParasite"/>
        </authorList>
    </citation>
    <scope>IDENTIFICATION</scope>
</reference>
<organism evidence="1 2">
    <name type="scientific">Ascaris lumbricoides</name>
    <name type="common">Giant roundworm</name>
    <dbReference type="NCBI Taxonomy" id="6252"/>
    <lineage>
        <taxon>Eukaryota</taxon>
        <taxon>Metazoa</taxon>
        <taxon>Ecdysozoa</taxon>
        <taxon>Nematoda</taxon>
        <taxon>Chromadorea</taxon>
        <taxon>Rhabditida</taxon>
        <taxon>Spirurina</taxon>
        <taxon>Ascaridomorpha</taxon>
        <taxon>Ascaridoidea</taxon>
        <taxon>Ascarididae</taxon>
        <taxon>Ascaris</taxon>
    </lineage>
</organism>
<accession>A0A0M3IW87</accession>
<dbReference type="InterPro" id="IPR036179">
    <property type="entry name" value="Ig-like_dom_sf"/>
</dbReference>
<sequence>ETLVIESAEYDDGGHCTCVASNAAGDVDKIIRLSVIALVFDMREFSFTKFKLLMLLAPPYMPDQHTIVTETVIAGQPFSLLFSIFSSIAAGNAHVELTFLMFIVADILVPFKYF</sequence>
<evidence type="ECO:0000313" key="1">
    <source>
        <dbReference type="Proteomes" id="UP000036681"/>
    </source>
</evidence>
<name>A0A0M3IW87_ASCLU</name>
<dbReference type="Proteomes" id="UP000036681">
    <property type="component" value="Unplaced"/>
</dbReference>
<dbReference type="SUPFAM" id="SSF48726">
    <property type="entry name" value="Immunoglobulin"/>
    <property type="match status" value="1"/>
</dbReference>
<keyword evidence="1" id="KW-1185">Reference proteome</keyword>
<dbReference type="WBParaSite" id="ALUE_0002301501-mRNA-1">
    <property type="protein sequence ID" value="ALUE_0002301501-mRNA-1"/>
    <property type="gene ID" value="ALUE_0002301501"/>
</dbReference>
<proteinExistence type="predicted"/>
<dbReference type="AlphaFoldDB" id="A0A0M3IW87"/>
<evidence type="ECO:0000313" key="2">
    <source>
        <dbReference type="WBParaSite" id="ALUE_0002301501-mRNA-1"/>
    </source>
</evidence>